<dbReference type="GeneID" id="100905734"/>
<feature type="coiled-coil region" evidence="1">
    <location>
        <begin position="414"/>
        <end position="445"/>
    </location>
</feature>
<sequence>MSLMEHTASHSVTLGNFNRTASSAAMETTQIGFPLDDDEAGFDWIDENLEIDPNVPIKPMGTDRPDVCDGDKSRSAPIQTALDSDSDKTHAVELRSEQTESVKNEVLKVASKFFKSDRTNEEAKSALDIFGINAALNSQTGRQEKQDRVPPEPEVSTRPTLGEVFPRRDRARLSSIENQSSSSSSTKVESAMDQSGASERSACRNSTESRMEDTTIGDNYGQTDDRTASYEESDEDMSEGEASIEMSRCRSSQESIVLQSESWCNLTGVKNLELDEESGLTSFQPTLPVECMPSQSSFSQSCDQENESTIDADDCSNITDEREPTTMHQSQSPTFVRPSLRSSVSSVEMPKPDWTLEQWIQYDPETFSIFAEPIVEREPIPKVVRADKQILQVDRDRLRKAVTLEPDAALEEFIKREKLVMRNIKSECEELLKKLKTRLEQMTAVLIDSSPFYEVLPPENFKISTDKKSETVTVR</sequence>
<dbReference type="AlphaFoldDB" id="A0AAJ6VZS4"/>
<keyword evidence="1" id="KW-0175">Coiled coil</keyword>
<feature type="region of interest" description="Disordered" evidence="2">
    <location>
        <begin position="138"/>
        <end position="245"/>
    </location>
</feature>
<keyword evidence="3" id="KW-1185">Reference proteome</keyword>
<evidence type="ECO:0000256" key="1">
    <source>
        <dbReference type="SAM" id="Coils"/>
    </source>
</evidence>
<gene>
    <name evidence="4" type="primary">LOC100905734</name>
</gene>
<feature type="compositionally biased region" description="Low complexity" evidence="2">
    <location>
        <begin position="174"/>
        <end position="185"/>
    </location>
</feature>
<feature type="region of interest" description="Disordered" evidence="2">
    <location>
        <begin position="53"/>
        <end position="89"/>
    </location>
</feature>
<feature type="compositionally biased region" description="Basic and acidic residues" evidence="2">
    <location>
        <begin position="61"/>
        <end position="74"/>
    </location>
</feature>
<organism evidence="3 4">
    <name type="scientific">Galendromus occidentalis</name>
    <name type="common">western predatory mite</name>
    <dbReference type="NCBI Taxonomy" id="34638"/>
    <lineage>
        <taxon>Eukaryota</taxon>
        <taxon>Metazoa</taxon>
        <taxon>Ecdysozoa</taxon>
        <taxon>Arthropoda</taxon>
        <taxon>Chelicerata</taxon>
        <taxon>Arachnida</taxon>
        <taxon>Acari</taxon>
        <taxon>Parasitiformes</taxon>
        <taxon>Mesostigmata</taxon>
        <taxon>Gamasina</taxon>
        <taxon>Phytoseioidea</taxon>
        <taxon>Phytoseiidae</taxon>
        <taxon>Typhlodrominae</taxon>
        <taxon>Galendromus</taxon>
    </lineage>
</organism>
<dbReference type="Proteomes" id="UP000694867">
    <property type="component" value="Unplaced"/>
</dbReference>
<protein>
    <submittedName>
        <fullName evidence="4">Uncharacterized protein LOC100905734</fullName>
    </submittedName>
</protein>
<feature type="compositionally biased region" description="Polar residues" evidence="2">
    <location>
        <begin position="186"/>
        <end position="206"/>
    </location>
</feature>
<feature type="region of interest" description="Disordered" evidence="2">
    <location>
        <begin position="322"/>
        <end position="341"/>
    </location>
</feature>
<accession>A0AAJ6VZS4</accession>
<feature type="compositionally biased region" description="Basic and acidic residues" evidence="2">
    <location>
        <begin position="142"/>
        <end position="151"/>
    </location>
</feature>
<reference evidence="4" key="1">
    <citation type="submission" date="2025-08" db="UniProtKB">
        <authorList>
            <consortium name="RefSeq"/>
        </authorList>
    </citation>
    <scope>IDENTIFICATION</scope>
</reference>
<name>A0AAJ6VZS4_9ACAR</name>
<proteinExistence type="predicted"/>
<evidence type="ECO:0000256" key="2">
    <source>
        <dbReference type="SAM" id="MobiDB-lite"/>
    </source>
</evidence>
<dbReference type="KEGG" id="goe:100905734"/>
<dbReference type="RefSeq" id="XP_003746389.1">
    <property type="nucleotide sequence ID" value="XM_003746341.1"/>
</dbReference>
<evidence type="ECO:0000313" key="3">
    <source>
        <dbReference type="Proteomes" id="UP000694867"/>
    </source>
</evidence>
<evidence type="ECO:0000313" key="4">
    <source>
        <dbReference type="RefSeq" id="XP_003746389.1"/>
    </source>
</evidence>